<evidence type="ECO:0000256" key="7">
    <source>
        <dbReference type="ARBA" id="ARBA00069718"/>
    </source>
</evidence>
<dbReference type="EC" id="3.5.4.2" evidence="3 8"/>
<comment type="cofactor">
    <cofactor evidence="1 8">
        <name>Mn(2+)</name>
        <dbReference type="ChEBI" id="CHEBI:29035"/>
    </cofactor>
</comment>
<name>A0A1T4MW81_9FIRM</name>
<evidence type="ECO:0000313" key="12">
    <source>
        <dbReference type="Proteomes" id="UP000196365"/>
    </source>
</evidence>
<dbReference type="RefSeq" id="WP_087678909.1">
    <property type="nucleotide sequence ID" value="NZ_FUWV01000008.1"/>
</dbReference>
<keyword evidence="12" id="KW-1185">Reference proteome</keyword>
<feature type="domain" description="Amidohydrolase-related" evidence="9">
    <location>
        <begin position="61"/>
        <end position="344"/>
    </location>
</feature>
<protein>
    <recommendedName>
        <fullName evidence="7 8">Adenine deaminase</fullName>
        <shortName evidence="8">Adenase</shortName>
        <shortName evidence="8">Adenine aminase</shortName>
        <ecNumber evidence="3 8">3.5.4.2</ecNumber>
    </recommendedName>
</protein>
<evidence type="ECO:0000256" key="8">
    <source>
        <dbReference type="HAMAP-Rule" id="MF_01518"/>
    </source>
</evidence>
<dbReference type="HAMAP" id="MF_01518">
    <property type="entry name" value="Adenine_deamin"/>
    <property type="match status" value="1"/>
</dbReference>
<dbReference type="SUPFAM" id="SSF51338">
    <property type="entry name" value="Composite domain of metallo-dependent hydrolases"/>
    <property type="match status" value="1"/>
</dbReference>
<feature type="domain" description="Adenine deaminase C-terminal" evidence="10">
    <location>
        <begin position="401"/>
        <end position="567"/>
    </location>
</feature>
<evidence type="ECO:0000259" key="9">
    <source>
        <dbReference type="Pfam" id="PF01979"/>
    </source>
</evidence>
<dbReference type="NCBIfam" id="TIGR01178">
    <property type="entry name" value="ade"/>
    <property type="match status" value="1"/>
</dbReference>
<evidence type="ECO:0000256" key="4">
    <source>
        <dbReference type="ARBA" id="ARBA00022801"/>
    </source>
</evidence>
<dbReference type="InterPro" id="IPR006679">
    <property type="entry name" value="Adenine_deam"/>
</dbReference>
<dbReference type="FunFam" id="3.20.20.140:FF:000016">
    <property type="entry name" value="Adenine deaminase"/>
    <property type="match status" value="1"/>
</dbReference>
<dbReference type="InterPro" id="IPR026912">
    <property type="entry name" value="Adenine_deam_C"/>
</dbReference>
<dbReference type="SUPFAM" id="SSF51556">
    <property type="entry name" value="Metallo-dependent hydrolases"/>
    <property type="match status" value="1"/>
</dbReference>
<dbReference type="InterPro" id="IPR006680">
    <property type="entry name" value="Amidohydro-rel"/>
</dbReference>
<dbReference type="GO" id="GO:0006146">
    <property type="term" value="P:adenine catabolic process"/>
    <property type="evidence" value="ECO:0007669"/>
    <property type="project" value="InterPro"/>
</dbReference>
<dbReference type="Gene3D" id="2.30.40.10">
    <property type="entry name" value="Urease, subunit C, domain 1"/>
    <property type="match status" value="1"/>
</dbReference>
<dbReference type="AlphaFoldDB" id="A0A1T4MW81"/>
<dbReference type="EMBL" id="FUWV01000008">
    <property type="protein sequence ID" value="SJZ71350.1"/>
    <property type="molecule type" value="Genomic_DNA"/>
</dbReference>
<keyword evidence="5 8" id="KW-0464">Manganese</keyword>
<evidence type="ECO:0000313" key="11">
    <source>
        <dbReference type="EMBL" id="SJZ71350.1"/>
    </source>
</evidence>
<comment type="catalytic activity">
    <reaction evidence="6 8">
        <text>adenine + H2O + H(+) = hypoxanthine + NH4(+)</text>
        <dbReference type="Rhea" id="RHEA:23688"/>
        <dbReference type="ChEBI" id="CHEBI:15377"/>
        <dbReference type="ChEBI" id="CHEBI:15378"/>
        <dbReference type="ChEBI" id="CHEBI:16708"/>
        <dbReference type="ChEBI" id="CHEBI:17368"/>
        <dbReference type="ChEBI" id="CHEBI:28938"/>
        <dbReference type="EC" id="3.5.4.2"/>
    </reaction>
</comment>
<dbReference type="Pfam" id="PF01979">
    <property type="entry name" value="Amidohydro_1"/>
    <property type="match status" value="1"/>
</dbReference>
<dbReference type="InterPro" id="IPR011059">
    <property type="entry name" value="Metal-dep_hydrolase_composite"/>
</dbReference>
<dbReference type="CDD" id="cd01295">
    <property type="entry name" value="AdeC"/>
    <property type="match status" value="1"/>
</dbReference>
<evidence type="ECO:0000256" key="6">
    <source>
        <dbReference type="ARBA" id="ARBA00047720"/>
    </source>
</evidence>
<accession>A0A1T4MW81</accession>
<sequence length="573" mass="63651">MKKNIEIARGERKAELVFKNANIINVFTNEILLGDVAVNSGKIVGIGNYSSNQEIDLKGKYLSPGFIDAHVHIESSKVTPGQFAKAILPRGTTTIIADPHEIANVKGVEGIQYILEESRKLPLEIYLMLPSCVPCTTFESSGAILEADDLESLMREERILGLGEMMDYMGVLNRNEKIMKKIKLVHQVEKIIDGHAPFISGKELNAYVVAGAKTEHECSTIEEMIERLRLGMYIHIREGSAAKNLKKLIKAVNKDNLRRILFCTDDKESSELLKNGSIDHNVRLAIKAGVDPIDCIKIASLNAAEAYGLKKIGAIAPGYQADLLIIDDLKNFHIQAVYKKGELVAKDVQALFSIFQKRYANMENTVNIGDIKKEDLRILLKNKKINIIKLLPNSLITEKVTRDIDNNMIIREDGEYIQGQDIQKIAVIERHKKTGNIGLALIEGFGLKDGAIASTVAHDSHNLIVIGDCDEDMLLAIQELKKVGGGITLVSKGKVLETLSLSIAGLMSKEPLEKVDEKLNKMLKIAYDVLKIKKDIQPFMMLSFMALPVIPKLKLTDKGLFDVEKFQFIDLSI</sequence>
<dbReference type="PANTHER" id="PTHR11113:SF2">
    <property type="entry name" value="ADENINE DEAMINASE"/>
    <property type="match status" value="1"/>
</dbReference>
<comment type="similarity">
    <text evidence="2 8">Belongs to the metallo-dependent hydrolases superfamily. Adenine deaminase family.</text>
</comment>
<organism evidence="11 12">
    <name type="scientific">Garciella nitratireducens DSM 15102</name>
    <dbReference type="NCBI Taxonomy" id="1121911"/>
    <lineage>
        <taxon>Bacteria</taxon>
        <taxon>Bacillati</taxon>
        <taxon>Bacillota</taxon>
        <taxon>Clostridia</taxon>
        <taxon>Eubacteriales</taxon>
        <taxon>Eubacteriaceae</taxon>
        <taxon>Garciella</taxon>
    </lineage>
</organism>
<dbReference type="GO" id="GO:0000034">
    <property type="term" value="F:adenine deaminase activity"/>
    <property type="evidence" value="ECO:0007669"/>
    <property type="project" value="UniProtKB-UniRule"/>
</dbReference>
<dbReference type="InterPro" id="IPR032466">
    <property type="entry name" value="Metal_Hydrolase"/>
</dbReference>
<dbReference type="Pfam" id="PF13382">
    <property type="entry name" value="Adenine_deam_C"/>
    <property type="match status" value="1"/>
</dbReference>
<dbReference type="PANTHER" id="PTHR11113">
    <property type="entry name" value="N-ACETYLGLUCOSAMINE-6-PHOSPHATE DEACETYLASE"/>
    <property type="match status" value="1"/>
</dbReference>
<evidence type="ECO:0000256" key="1">
    <source>
        <dbReference type="ARBA" id="ARBA00001936"/>
    </source>
</evidence>
<keyword evidence="4 8" id="KW-0378">Hydrolase</keyword>
<evidence type="ECO:0000259" key="10">
    <source>
        <dbReference type="Pfam" id="PF13382"/>
    </source>
</evidence>
<gene>
    <name evidence="8" type="primary">ade</name>
    <name evidence="11" type="ORF">SAMN02745973_01489</name>
</gene>
<dbReference type="OrthoDB" id="9775607at2"/>
<proteinExistence type="inferred from homology"/>
<dbReference type="Gene3D" id="3.20.20.140">
    <property type="entry name" value="Metal-dependent hydrolases"/>
    <property type="match status" value="1"/>
</dbReference>
<evidence type="ECO:0000256" key="5">
    <source>
        <dbReference type="ARBA" id="ARBA00023211"/>
    </source>
</evidence>
<evidence type="ECO:0000256" key="3">
    <source>
        <dbReference type="ARBA" id="ARBA00012782"/>
    </source>
</evidence>
<dbReference type="Proteomes" id="UP000196365">
    <property type="component" value="Unassembled WGS sequence"/>
</dbReference>
<reference evidence="11 12" key="1">
    <citation type="submission" date="2017-02" db="EMBL/GenBank/DDBJ databases">
        <authorList>
            <person name="Peterson S.W."/>
        </authorList>
    </citation>
    <scope>NUCLEOTIDE SEQUENCE [LARGE SCALE GENOMIC DNA]</scope>
    <source>
        <strain evidence="11 12">DSM 15102</strain>
    </source>
</reference>
<evidence type="ECO:0000256" key="2">
    <source>
        <dbReference type="ARBA" id="ARBA00006773"/>
    </source>
</evidence>